<dbReference type="OrthoDB" id="954824at2"/>
<protein>
    <recommendedName>
        <fullName evidence="4">DUF3592 domain-containing protein</fullName>
    </recommendedName>
</protein>
<dbReference type="Proteomes" id="UP000198846">
    <property type="component" value="Unassembled WGS sequence"/>
</dbReference>
<accession>A0A1H4CIK5</accession>
<dbReference type="STRING" id="283786.SAMN04487990_12012"/>
<dbReference type="AlphaFoldDB" id="A0A1H4CIK5"/>
<name>A0A1H4CIK5_BIZPA</name>
<proteinExistence type="predicted"/>
<keyword evidence="1" id="KW-0812">Transmembrane</keyword>
<dbReference type="RefSeq" id="WP_092136096.1">
    <property type="nucleotide sequence ID" value="NZ_FNQK01000020.1"/>
</dbReference>
<feature type="transmembrane region" description="Helical" evidence="1">
    <location>
        <begin position="35"/>
        <end position="53"/>
    </location>
</feature>
<keyword evidence="1" id="KW-1133">Transmembrane helix</keyword>
<keyword evidence="3" id="KW-1185">Reference proteome</keyword>
<keyword evidence="1" id="KW-0472">Membrane</keyword>
<evidence type="ECO:0000313" key="2">
    <source>
        <dbReference type="EMBL" id="SEA60187.1"/>
    </source>
</evidence>
<evidence type="ECO:0008006" key="4">
    <source>
        <dbReference type="Google" id="ProtNLM"/>
    </source>
</evidence>
<organism evidence="2 3">
    <name type="scientific">Bizionia paragorgiae</name>
    <dbReference type="NCBI Taxonomy" id="283786"/>
    <lineage>
        <taxon>Bacteria</taxon>
        <taxon>Pseudomonadati</taxon>
        <taxon>Bacteroidota</taxon>
        <taxon>Flavobacteriia</taxon>
        <taxon>Flavobacteriales</taxon>
        <taxon>Flavobacteriaceae</taxon>
        <taxon>Bizionia</taxon>
    </lineage>
</organism>
<sequence length="166" mass="18889">MVNYCFPTVIFSDLKTTICTLKNINFNSTKMKMMAYLYVGMLFVSAILVYFAVVQFNKTQNLLTDGVKTKAKVIDLIEISGEDGYTYKPVFEYTDKLKNIVQFQSEVSSSPAPYKIGDYVHIVYAKNSDDKKVVSFWGLYRWSILLLCIAMPLMIIGGGYLLYSRG</sequence>
<reference evidence="2 3" key="1">
    <citation type="submission" date="2016-10" db="EMBL/GenBank/DDBJ databases">
        <authorList>
            <person name="de Groot N.N."/>
        </authorList>
    </citation>
    <scope>NUCLEOTIDE SEQUENCE [LARGE SCALE GENOMIC DNA]</scope>
    <source>
        <strain evidence="2 3">DSM 23842</strain>
    </source>
</reference>
<evidence type="ECO:0000313" key="3">
    <source>
        <dbReference type="Proteomes" id="UP000198846"/>
    </source>
</evidence>
<feature type="transmembrane region" description="Helical" evidence="1">
    <location>
        <begin position="139"/>
        <end position="163"/>
    </location>
</feature>
<evidence type="ECO:0000256" key="1">
    <source>
        <dbReference type="SAM" id="Phobius"/>
    </source>
</evidence>
<gene>
    <name evidence="2" type="ORF">SAMN04487990_12012</name>
</gene>
<dbReference type="EMBL" id="FNQK01000020">
    <property type="protein sequence ID" value="SEA60187.1"/>
    <property type="molecule type" value="Genomic_DNA"/>
</dbReference>